<feature type="domain" description="Integrase SAM-like N-terminal" evidence="1">
    <location>
        <begin position="15"/>
        <end position="81"/>
    </location>
</feature>
<name>A0A6J4IPT1_9CHLR</name>
<protein>
    <recommendedName>
        <fullName evidence="1">Integrase SAM-like N-terminal domain-containing protein</fullName>
    </recommendedName>
</protein>
<sequence length="101" mass="10870">MTEAHLTLHGSAGSRVSSHTLSAYRHAVGALLLDWQGENLLRPSRNAGVLWVRGLEGRYKPATVRVYLSKAKALYAALRWSGASEAAPFADVKVAVDKTPA</sequence>
<dbReference type="EMBL" id="CADCTR010000674">
    <property type="protein sequence ID" value="CAA9256096.1"/>
    <property type="molecule type" value="Genomic_DNA"/>
</dbReference>
<dbReference type="Pfam" id="PF02899">
    <property type="entry name" value="Phage_int_SAM_1"/>
    <property type="match status" value="1"/>
</dbReference>
<evidence type="ECO:0000313" key="2">
    <source>
        <dbReference type="EMBL" id="CAA9256096.1"/>
    </source>
</evidence>
<accession>A0A6J4IPT1</accession>
<dbReference type="AlphaFoldDB" id="A0A6J4IPT1"/>
<gene>
    <name evidence="2" type="ORF">AVDCRST_MAG93-1979</name>
</gene>
<dbReference type="InterPro" id="IPR004107">
    <property type="entry name" value="Integrase_SAM-like_N"/>
</dbReference>
<dbReference type="GO" id="GO:0003677">
    <property type="term" value="F:DNA binding"/>
    <property type="evidence" value="ECO:0007669"/>
    <property type="project" value="InterPro"/>
</dbReference>
<reference evidence="2" key="1">
    <citation type="submission" date="2020-02" db="EMBL/GenBank/DDBJ databases">
        <authorList>
            <person name="Meier V. D."/>
        </authorList>
    </citation>
    <scope>NUCLEOTIDE SEQUENCE</scope>
    <source>
        <strain evidence="2">AVDCRST_MAG93</strain>
    </source>
</reference>
<evidence type="ECO:0000259" key="1">
    <source>
        <dbReference type="Pfam" id="PF02899"/>
    </source>
</evidence>
<organism evidence="2">
    <name type="scientific">uncultured Chloroflexia bacterium</name>
    <dbReference type="NCBI Taxonomy" id="1672391"/>
    <lineage>
        <taxon>Bacteria</taxon>
        <taxon>Bacillati</taxon>
        <taxon>Chloroflexota</taxon>
        <taxon>Chloroflexia</taxon>
        <taxon>environmental samples</taxon>
    </lineage>
</organism>
<dbReference type="GO" id="GO:0015074">
    <property type="term" value="P:DNA integration"/>
    <property type="evidence" value="ECO:0007669"/>
    <property type="project" value="InterPro"/>
</dbReference>
<proteinExistence type="predicted"/>